<keyword evidence="1" id="KW-0378">Hydrolase</keyword>
<dbReference type="Pfam" id="PF13242">
    <property type="entry name" value="Hydrolase_like"/>
    <property type="match status" value="1"/>
</dbReference>
<dbReference type="AlphaFoldDB" id="A0A521DMP6"/>
<dbReference type="OrthoDB" id="9810449at2"/>
<dbReference type="InterPro" id="IPR023214">
    <property type="entry name" value="HAD_sf"/>
</dbReference>
<dbReference type="Proteomes" id="UP000319040">
    <property type="component" value="Unassembled WGS sequence"/>
</dbReference>
<dbReference type="SFLD" id="SFLDS00003">
    <property type="entry name" value="Haloacid_Dehalogenase"/>
    <property type="match status" value="1"/>
</dbReference>
<organism evidence="1 2">
    <name type="scientific">Saccharicrinis carchari</name>
    <dbReference type="NCBI Taxonomy" id="1168039"/>
    <lineage>
        <taxon>Bacteria</taxon>
        <taxon>Pseudomonadati</taxon>
        <taxon>Bacteroidota</taxon>
        <taxon>Bacteroidia</taxon>
        <taxon>Marinilabiliales</taxon>
        <taxon>Marinilabiliaceae</taxon>
        <taxon>Saccharicrinis</taxon>
    </lineage>
</organism>
<dbReference type="InterPro" id="IPR036412">
    <property type="entry name" value="HAD-like_sf"/>
</dbReference>
<dbReference type="Gene3D" id="3.40.50.1000">
    <property type="entry name" value="HAD superfamily/HAD-like"/>
    <property type="match status" value="2"/>
</dbReference>
<name>A0A521DMP6_SACCC</name>
<gene>
    <name evidence="1" type="ORF">SAMN06265379_10619</name>
</gene>
<protein>
    <submittedName>
        <fullName evidence="1">HAD-superfamily class IIA hydrolase, TIGR01459</fullName>
    </submittedName>
</protein>
<dbReference type="PANTHER" id="PTHR19288">
    <property type="entry name" value="4-NITROPHENYLPHOSPHATASE-RELATED"/>
    <property type="match status" value="1"/>
</dbReference>
<evidence type="ECO:0000313" key="1">
    <source>
        <dbReference type="EMBL" id="SMO72872.1"/>
    </source>
</evidence>
<reference evidence="1 2" key="1">
    <citation type="submission" date="2017-05" db="EMBL/GenBank/DDBJ databases">
        <authorList>
            <person name="Varghese N."/>
            <person name="Submissions S."/>
        </authorList>
    </citation>
    <scope>NUCLEOTIDE SEQUENCE [LARGE SCALE GENOMIC DNA]</scope>
    <source>
        <strain evidence="1 2">DSM 27040</strain>
    </source>
</reference>
<dbReference type="GO" id="GO:0005737">
    <property type="term" value="C:cytoplasm"/>
    <property type="evidence" value="ECO:0007669"/>
    <property type="project" value="TreeGrafter"/>
</dbReference>
<dbReference type="NCBIfam" id="TIGR01460">
    <property type="entry name" value="HAD-SF-IIA"/>
    <property type="match status" value="1"/>
</dbReference>
<dbReference type="RefSeq" id="WP_142533734.1">
    <property type="nucleotide sequence ID" value="NZ_FXTB01000006.1"/>
</dbReference>
<sequence>MHIVKFSELTDQYKVIFFDAYGVLINHAGMMDGVKEMFDDLKHKGIYFYIITNDASSSPELLAKYYNDRGIEQVKPENMVSSAMMSMRFLKENVPPGASVAYLGRPTSEYYIRKADLVPIRIETVKPTNYPQLGAIVLFDDAGYDFQPAVNKTLNVIRGTDVPVIVANPDLIYPVNEYESALAVGSVGNMLEKVANRSFFRFGKPDVSVFELAFELVNKKRTISKREVLMVGDTLDTDIAGGNNFGIDTALVLSGSTLKNQAVKMMDNKQIKPTYICNSIMD</sequence>
<dbReference type="SUPFAM" id="SSF56784">
    <property type="entry name" value="HAD-like"/>
    <property type="match status" value="1"/>
</dbReference>
<dbReference type="EMBL" id="FXTB01000006">
    <property type="protein sequence ID" value="SMO72872.1"/>
    <property type="molecule type" value="Genomic_DNA"/>
</dbReference>
<dbReference type="Pfam" id="PF13344">
    <property type="entry name" value="Hydrolase_6"/>
    <property type="match status" value="1"/>
</dbReference>
<evidence type="ECO:0000313" key="2">
    <source>
        <dbReference type="Proteomes" id="UP000319040"/>
    </source>
</evidence>
<dbReference type="GO" id="GO:0016791">
    <property type="term" value="F:phosphatase activity"/>
    <property type="evidence" value="ECO:0007669"/>
    <property type="project" value="TreeGrafter"/>
</dbReference>
<proteinExistence type="predicted"/>
<dbReference type="InterPro" id="IPR006357">
    <property type="entry name" value="HAD-SF_hydro_IIA"/>
</dbReference>
<dbReference type="SFLD" id="SFLDG01129">
    <property type="entry name" value="C1.5:_HAD__Beta-PGM__Phosphata"/>
    <property type="match status" value="1"/>
</dbReference>
<dbReference type="PANTHER" id="PTHR19288:SF90">
    <property type="entry name" value="OS08G0542600 PROTEIN"/>
    <property type="match status" value="1"/>
</dbReference>
<accession>A0A521DMP6</accession>
<keyword evidence="2" id="KW-1185">Reference proteome</keyword>